<dbReference type="Pfam" id="PF12569">
    <property type="entry name" value="NatA_aux_su"/>
    <property type="match status" value="1"/>
</dbReference>
<feature type="repeat" description="TPR" evidence="3">
    <location>
        <begin position="86"/>
        <end position="119"/>
    </location>
</feature>
<evidence type="ECO:0000256" key="3">
    <source>
        <dbReference type="PROSITE-ProRule" id="PRU00339"/>
    </source>
</evidence>
<dbReference type="InterPro" id="IPR019734">
    <property type="entry name" value="TPR_rpt"/>
</dbReference>
<dbReference type="Gene3D" id="1.25.40.1010">
    <property type="match status" value="1"/>
</dbReference>
<accession>A0AA36GUX1</accession>
<dbReference type="FunFam" id="1.25.40.1040:FF:000003">
    <property type="entry name" value="N-terminal acetyltransferase A, auxiliary subunit"/>
    <property type="match status" value="1"/>
</dbReference>
<keyword evidence="6" id="KW-1185">Reference proteome</keyword>
<dbReference type="Pfam" id="PF13181">
    <property type="entry name" value="TPR_8"/>
    <property type="match status" value="1"/>
</dbReference>
<evidence type="ECO:0000313" key="6">
    <source>
        <dbReference type="Proteomes" id="UP001176961"/>
    </source>
</evidence>
<feature type="repeat" description="TPR" evidence="3">
    <location>
        <begin position="228"/>
        <end position="261"/>
    </location>
</feature>
<reference evidence="5" key="1">
    <citation type="submission" date="2023-07" db="EMBL/GenBank/DDBJ databases">
        <authorList>
            <consortium name="CYATHOMIX"/>
        </authorList>
    </citation>
    <scope>NUCLEOTIDE SEQUENCE</scope>
    <source>
        <strain evidence="5">N/A</strain>
    </source>
</reference>
<feature type="compositionally biased region" description="Basic and acidic residues" evidence="4">
    <location>
        <begin position="609"/>
        <end position="624"/>
    </location>
</feature>
<comment type="caution">
    <text evidence="5">The sequence shown here is derived from an EMBL/GenBank/DDBJ whole genome shotgun (WGS) entry which is preliminary data.</text>
</comment>
<dbReference type="InterPro" id="IPR021183">
    <property type="entry name" value="NatA_aux_su"/>
</dbReference>
<proteinExistence type="predicted"/>
<keyword evidence="1" id="KW-0677">Repeat</keyword>
<feature type="region of interest" description="Disordered" evidence="4">
    <location>
        <begin position="605"/>
        <end position="624"/>
    </location>
</feature>
<dbReference type="PROSITE" id="PS50005">
    <property type="entry name" value="TPR"/>
    <property type="match status" value="2"/>
</dbReference>
<dbReference type="Gene3D" id="1.25.40.1040">
    <property type="match status" value="1"/>
</dbReference>
<keyword evidence="2 3" id="KW-0802">TPR repeat</keyword>
<sequence length="845" mass="97375">MTPPGQSSSQPLPSKELGLFKKIIKSYEQKKYRFGLKYARTILSNPNFAEHGETLAMKGLILNCMGKQQEAQECVKRGLKADLKSYVCWHVYGLVQRSDKKYDEAIKAYKRALILDKDNMQILRDLSLLQIQMRDYEGYKESRYHLLRLRPTQKVSWIAYATAYHLLKDYEKALNILVEFIQNNKPSSYDFEYSELVLYQNMILCEAGQLEEALSKLEENATVIVDKVSYMERRGSILMKLGRLEEAEKVYRQLIDRNPENIDYYDRLENCIGLGESAPIADRIAMYDYFADRYKRAAAPRRQPLYLLEGPELAHRLDEWIVKGLRKGVPSLFKNLVPLYSSPSKVNIIEQLLLDYVKHVETNGYRGGSLHGDGDEMESPTSALWLYLLVAQHFDRVGNIPVAMKYVESAYAHTPTLIETLMVKAKIYKHAGDYSEAARLMDEAQSLDTADRYINSKAAKYLLRAGQMERAEKMCGKFTREGDRASTTLNEMQCMWYELECARCHFREGRYGEALKKVHQIEQHFIGMIEDQYDFHTYCLRKTTLCSYIQLLRLEDVLRTHDFYYHAAIIAAKIYLRMVDRPQDFSGGTEPVDGLSAAALKKLKKQQKKQQEKEQEQRKNMNKKEVYTNPAMQFDADALLKTEKPLDEASKFVQHLHMLGSKHITAYNIAFEVYLKKNKPLLMLKCLKQATLLDETDPRLHVCRIKFLKYKENAALSGVVGSLVEEMSSQLFAETDPTALNETFKHQHLNSLRHRIAVSECNLILDPGSESTTKNWLIKSLEDEKLTGRTLKTVMELYDAIKYGRHGTWSKEELDAFVKQAHTLFPQAQIFGGGSSVVMTPTENE</sequence>
<gene>
    <name evidence="5" type="ORF">CYNAS_LOCUS10799</name>
</gene>
<evidence type="ECO:0000256" key="1">
    <source>
        <dbReference type="ARBA" id="ARBA00022737"/>
    </source>
</evidence>
<organism evidence="5 6">
    <name type="scientific">Cylicocyclus nassatus</name>
    <name type="common">Nematode worm</name>
    <dbReference type="NCBI Taxonomy" id="53992"/>
    <lineage>
        <taxon>Eukaryota</taxon>
        <taxon>Metazoa</taxon>
        <taxon>Ecdysozoa</taxon>
        <taxon>Nematoda</taxon>
        <taxon>Chromadorea</taxon>
        <taxon>Rhabditida</taxon>
        <taxon>Rhabditina</taxon>
        <taxon>Rhabditomorpha</taxon>
        <taxon>Strongyloidea</taxon>
        <taxon>Strongylidae</taxon>
        <taxon>Cylicocyclus</taxon>
    </lineage>
</organism>
<evidence type="ECO:0000256" key="4">
    <source>
        <dbReference type="SAM" id="MobiDB-lite"/>
    </source>
</evidence>
<dbReference type="PANTHER" id="PTHR22767">
    <property type="entry name" value="N-TERMINAL ACETYLTRANSFERASE-RELATED"/>
    <property type="match status" value="1"/>
</dbReference>
<dbReference type="InterPro" id="IPR011990">
    <property type="entry name" value="TPR-like_helical_dom_sf"/>
</dbReference>
<dbReference type="GO" id="GO:0031415">
    <property type="term" value="C:NatA complex"/>
    <property type="evidence" value="ECO:0007669"/>
    <property type="project" value="TreeGrafter"/>
</dbReference>
<dbReference type="SMART" id="SM00028">
    <property type="entry name" value="TPR"/>
    <property type="match status" value="5"/>
</dbReference>
<evidence type="ECO:0000313" key="5">
    <source>
        <dbReference type="EMBL" id="CAJ0598816.1"/>
    </source>
</evidence>
<dbReference type="Proteomes" id="UP001176961">
    <property type="component" value="Unassembled WGS sequence"/>
</dbReference>
<protein>
    <submittedName>
        <fullName evidence="5">Uncharacterized protein</fullName>
    </submittedName>
</protein>
<name>A0AA36GUX1_CYLNA</name>
<evidence type="ECO:0000256" key="2">
    <source>
        <dbReference type="ARBA" id="ARBA00022803"/>
    </source>
</evidence>
<dbReference type="PIRSF" id="PIRSF000422">
    <property type="entry name" value="N-terminal-AcTrfase-A_aux_su"/>
    <property type="match status" value="1"/>
</dbReference>
<dbReference type="PANTHER" id="PTHR22767:SF2">
    <property type="entry name" value="N(ALPHA)-ACETYLTRANSFERASE 15_16, ISOFORM A"/>
    <property type="match status" value="1"/>
</dbReference>
<dbReference type="SUPFAM" id="SSF48452">
    <property type="entry name" value="TPR-like"/>
    <property type="match status" value="2"/>
</dbReference>
<dbReference type="AlphaFoldDB" id="A0AA36GUX1"/>
<dbReference type="EMBL" id="CATQJL010000223">
    <property type="protein sequence ID" value="CAJ0598816.1"/>
    <property type="molecule type" value="Genomic_DNA"/>
</dbReference>